<dbReference type="EMBL" id="VOBR01000001">
    <property type="protein sequence ID" value="TWP54254.1"/>
    <property type="molecule type" value="Genomic_DNA"/>
</dbReference>
<name>A0A563F4F7_9PSEU</name>
<dbReference type="InterPro" id="IPR049052">
    <property type="entry name" value="nSTAND1"/>
</dbReference>
<feature type="domain" description="HTH luxR-type" evidence="1">
    <location>
        <begin position="717"/>
        <end position="782"/>
    </location>
</feature>
<dbReference type="SMART" id="SM00421">
    <property type="entry name" value="HTH_LUXR"/>
    <property type="match status" value="1"/>
</dbReference>
<dbReference type="SUPFAM" id="SSF52540">
    <property type="entry name" value="P-loop containing nucleoside triphosphate hydrolases"/>
    <property type="match status" value="1"/>
</dbReference>
<dbReference type="GO" id="GO:0003677">
    <property type="term" value="F:DNA binding"/>
    <property type="evidence" value="ECO:0007669"/>
    <property type="project" value="InterPro"/>
</dbReference>
<gene>
    <name evidence="2" type="ORF">FKR81_01480</name>
</gene>
<evidence type="ECO:0000313" key="2">
    <source>
        <dbReference type="EMBL" id="TWP54254.1"/>
    </source>
</evidence>
<dbReference type="InterPro" id="IPR011990">
    <property type="entry name" value="TPR-like_helical_dom_sf"/>
</dbReference>
<dbReference type="AlphaFoldDB" id="A0A563F4F7"/>
<dbReference type="PANTHER" id="PTHR47691:SF3">
    <property type="entry name" value="HTH-TYPE TRANSCRIPTIONAL REGULATOR RV0890C-RELATED"/>
    <property type="match status" value="1"/>
</dbReference>
<dbReference type="SUPFAM" id="SSF48452">
    <property type="entry name" value="TPR-like"/>
    <property type="match status" value="1"/>
</dbReference>
<dbReference type="Pfam" id="PF20703">
    <property type="entry name" value="nSTAND1"/>
    <property type="match status" value="1"/>
</dbReference>
<organism evidence="2 3">
    <name type="scientific">Lentzea tibetensis</name>
    <dbReference type="NCBI Taxonomy" id="2591470"/>
    <lineage>
        <taxon>Bacteria</taxon>
        <taxon>Bacillati</taxon>
        <taxon>Actinomycetota</taxon>
        <taxon>Actinomycetes</taxon>
        <taxon>Pseudonocardiales</taxon>
        <taxon>Pseudonocardiaceae</taxon>
        <taxon>Lentzea</taxon>
    </lineage>
</organism>
<dbReference type="InterPro" id="IPR036388">
    <property type="entry name" value="WH-like_DNA-bd_sf"/>
</dbReference>
<sequence>MTACRCCGDDTGSARASYCSQACRQRAYRERARARAAPPPRPAWEPLDAFVGRQDEAKDLRAVVRAHRLVTVTGPAGVGKTRLTGEVLFRGAARNVRLVELGGVRDGDRLAEVFATALALTETSGVSTVDEVVERVRAAGAVVLLVDNCEHLLPGCADLVGTLLRHCPKLRVVATSREELRLDGERVLRLEPLPVPDAPVTRERLLALDAVRLFLVRAREVAPGFTAAEDDLLAAARICHRLDGIPLAIELAARQAHALSVHEILTLLGHRLLTQDMRGVPSRHLSLRATIEWSYRLLSPAERAVLRRLAICPGAFDLGLASAVCAGDFVDHGEVPVLVRALAAKSLVQRLPADGWFRLLHPVRWYAGERLTSAELVEAERRGVDWAVRLTAPVAHEVMPGGELTDLLDAHRDNLEVAVAHLERRGDRQADRVLLTIALARAWRLRGRREAALRLLRRLLADVPDSAHHPAALALLAALLNQRGDHGPALPVATGAVARARAAGQHGILARSLRTLAAVLDELGHHALSEHYYERAIEVTLLWGRPLEVAICRQFLAWSLLPDGVARARELVDSGMPVFRALATDEELAIALQTSAAVHFMAGENDAAWRDLSAALPADLSLASRHQRYLWPYLLEGFAVMAWHCGDPDRAVTLLAAASRHRGDRAPRVTRVWHELVGRLRADTESALPPHLIADARRRAAAMSDAELLLCLHGEAADEGRGVLTEEEYRVVTLLAEGNTSAQIARRLPASVRTVGTHVTRIRTKLALESRGQIVRWYLRRHG</sequence>
<dbReference type="CDD" id="cd06170">
    <property type="entry name" value="LuxR_C_like"/>
    <property type="match status" value="1"/>
</dbReference>
<dbReference type="Pfam" id="PF00196">
    <property type="entry name" value="GerE"/>
    <property type="match status" value="1"/>
</dbReference>
<dbReference type="Pfam" id="PF13424">
    <property type="entry name" value="TPR_12"/>
    <property type="match status" value="1"/>
</dbReference>
<dbReference type="InterPro" id="IPR000792">
    <property type="entry name" value="Tscrpt_reg_LuxR_C"/>
</dbReference>
<dbReference type="Proteomes" id="UP000316639">
    <property type="component" value="Unassembled WGS sequence"/>
</dbReference>
<dbReference type="Gene3D" id="3.40.50.300">
    <property type="entry name" value="P-loop containing nucleotide triphosphate hydrolases"/>
    <property type="match status" value="1"/>
</dbReference>
<dbReference type="RefSeq" id="WP_146349037.1">
    <property type="nucleotide sequence ID" value="NZ_VOBR01000001.1"/>
</dbReference>
<dbReference type="InterPro" id="IPR027417">
    <property type="entry name" value="P-loop_NTPase"/>
</dbReference>
<dbReference type="OrthoDB" id="33864at2"/>
<dbReference type="SUPFAM" id="SSF46894">
    <property type="entry name" value="C-terminal effector domain of the bipartite response regulators"/>
    <property type="match status" value="1"/>
</dbReference>
<dbReference type="PROSITE" id="PS50043">
    <property type="entry name" value="HTH_LUXR_2"/>
    <property type="match status" value="1"/>
</dbReference>
<dbReference type="PRINTS" id="PR00038">
    <property type="entry name" value="HTHLUXR"/>
</dbReference>
<dbReference type="InterPro" id="IPR016032">
    <property type="entry name" value="Sig_transdc_resp-reg_C-effctor"/>
</dbReference>
<dbReference type="PANTHER" id="PTHR47691">
    <property type="entry name" value="REGULATOR-RELATED"/>
    <property type="match status" value="1"/>
</dbReference>
<comment type="caution">
    <text evidence="2">The sequence shown here is derived from an EMBL/GenBank/DDBJ whole genome shotgun (WGS) entry which is preliminary data.</text>
</comment>
<dbReference type="GO" id="GO:0006355">
    <property type="term" value="P:regulation of DNA-templated transcription"/>
    <property type="evidence" value="ECO:0007669"/>
    <property type="project" value="InterPro"/>
</dbReference>
<proteinExistence type="predicted"/>
<dbReference type="Gene3D" id="1.25.40.10">
    <property type="entry name" value="Tetratricopeptide repeat domain"/>
    <property type="match status" value="1"/>
</dbReference>
<dbReference type="Gene3D" id="1.10.10.10">
    <property type="entry name" value="Winged helix-like DNA-binding domain superfamily/Winged helix DNA-binding domain"/>
    <property type="match status" value="1"/>
</dbReference>
<evidence type="ECO:0000259" key="1">
    <source>
        <dbReference type="PROSITE" id="PS50043"/>
    </source>
</evidence>
<protein>
    <submittedName>
        <fullName evidence="2">LuxR family transcriptional regulator</fullName>
    </submittedName>
</protein>
<evidence type="ECO:0000313" key="3">
    <source>
        <dbReference type="Proteomes" id="UP000316639"/>
    </source>
</evidence>
<keyword evidence="3" id="KW-1185">Reference proteome</keyword>
<reference evidence="2 3" key="1">
    <citation type="submission" date="2019-07" db="EMBL/GenBank/DDBJ databases">
        <title>Lentzea xizangensis sp. nov., isolated from Qinghai-Tibetan Plateau Soils.</title>
        <authorList>
            <person name="Huang J."/>
        </authorList>
    </citation>
    <scope>NUCLEOTIDE SEQUENCE [LARGE SCALE GENOMIC DNA]</scope>
    <source>
        <strain evidence="2 3">FXJ1.1311</strain>
    </source>
</reference>
<accession>A0A563F4F7</accession>